<evidence type="ECO:0000313" key="3">
    <source>
        <dbReference type="Proteomes" id="UP001501576"/>
    </source>
</evidence>
<organism evidence="2 3">
    <name type="scientific">Streptomyces mordarskii</name>
    <dbReference type="NCBI Taxonomy" id="1226758"/>
    <lineage>
        <taxon>Bacteria</taxon>
        <taxon>Bacillati</taxon>
        <taxon>Actinomycetota</taxon>
        <taxon>Actinomycetes</taxon>
        <taxon>Kitasatosporales</taxon>
        <taxon>Streptomycetaceae</taxon>
        <taxon>Streptomyces</taxon>
    </lineage>
</organism>
<sequence length="107" mass="11415">MGTYQLHHAPYWGVLLFLAVSAVVIITAGGDDQRLVLLRERRFGHAAVNLVGAVAVAFVRVVNLSRGEPIASLVAAVAIAAVLHRMWVKAGRPRGIRDVTAEAEAGH</sequence>
<feature type="transmembrane region" description="Helical" evidence="1">
    <location>
        <begin position="43"/>
        <end position="63"/>
    </location>
</feature>
<name>A0ABP3NKJ6_9ACTN</name>
<accession>A0ABP3NKJ6</accession>
<protein>
    <recommendedName>
        <fullName evidence="4">Integral membrane protein</fullName>
    </recommendedName>
</protein>
<dbReference type="Proteomes" id="UP001501576">
    <property type="component" value="Unassembled WGS sequence"/>
</dbReference>
<keyword evidence="1" id="KW-0812">Transmembrane</keyword>
<evidence type="ECO:0000256" key="1">
    <source>
        <dbReference type="SAM" id="Phobius"/>
    </source>
</evidence>
<keyword evidence="1" id="KW-0472">Membrane</keyword>
<dbReference type="RefSeq" id="WP_210564783.1">
    <property type="nucleotide sequence ID" value="NZ_BAAABZ010000051.1"/>
</dbReference>
<keyword evidence="1" id="KW-1133">Transmembrane helix</keyword>
<comment type="caution">
    <text evidence="2">The sequence shown here is derived from an EMBL/GenBank/DDBJ whole genome shotgun (WGS) entry which is preliminary data.</text>
</comment>
<feature type="transmembrane region" description="Helical" evidence="1">
    <location>
        <begin position="12"/>
        <end position="31"/>
    </location>
</feature>
<gene>
    <name evidence="2" type="ORF">GCM10010390_53690</name>
</gene>
<dbReference type="EMBL" id="BAAABZ010000051">
    <property type="protein sequence ID" value="GAA0544842.1"/>
    <property type="molecule type" value="Genomic_DNA"/>
</dbReference>
<reference evidence="3" key="1">
    <citation type="journal article" date="2019" name="Int. J. Syst. Evol. Microbiol.">
        <title>The Global Catalogue of Microorganisms (GCM) 10K type strain sequencing project: providing services to taxonomists for standard genome sequencing and annotation.</title>
        <authorList>
            <consortium name="The Broad Institute Genomics Platform"/>
            <consortium name="The Broad Institute Genome Sequencing Center for Infectious Disease"/>
            <person name="Wu L."/>
            <person name="Ma J."/>
        </authorList>
    </citation>
    <scope>NUCLEOTIDE SEQUENCE [LARGE SCALE GENOMIC DNA]</scope>
    <source>
        <strain evidence="3">JCM 5052</strain>
    </source>
</reference>
<evidence type="ECO:0008006" key="4">
    <source>
        <dbReference type="Google" id="ProtNLM"/>
    </source>
</evidence>
<feature type="transmembrane region" description="Helical" evidence="1">
    <location>
        <begin position="69"/>
        <end position="88"/>
    </location>
</feature>
<evidence type="ECO:0000313" key="2">
    <source>
        <dbReference type="EMBL" id="GAA0544842.1"/>
    </source>
</evidence>
<keyword evidence="3" id="KW-1185">Reference proteome</keyword>
<proteinExistence type="predicted"/>